<evidence type="ECO:0000256" key="1">
    <source>
        <dbReference type="SAM" id="MobiDB-lite"/>
    </source>
</evidence>
<dbReference type="Proteomes" id="UP000325313">
    <property type="component" value="Unassembled WGS sequence"/>
</dbReference>
<dbReference type="EMBL" id="VDEP01000306">
    <property type="protein sequence ID" value="KAA1108000.1"/>
    <property type="molecule type" value="Genomic_DNA"/>
</dbReference>
<proteinExistence type="predicted"/>
<name>A0A5B0Q3W5_PUCGR</name>
<gene>
    <name evidence="2" type="ORF">PGTUg99_021656</name>
</gene>
<accession>A0A5B0Q3W5</accession>
<protein>
    <submittedName>
        <fullName evidence="2">Uncharacterized protein</fullName>
    </submittedName>
</protein>
<reference evidence="2 3" key="1">
    <citation type="submission" date="2019-05" db="EMBL/GenBank/DDBJ databases">
        <title>Emergence of the Ug99 lineage of the wheat stem rust pathogen through somatic hybridization.</title>
        <authorList>
            <person name="Li F."/>
            <person name="Upadhyaya N.M."/>
            <person name="Sperschneider J."/>
            <person name="Matny O."/>
            <person name="Nguyen-Phuc H."/>
            <person name="Mago R."/>
            <person name="Raley C."/>
            <person name="Miller M.E."/>
            <person name="Silverstein K.A.T."/>
            <person name="Henningsen E."/>
            <person name="Hirsch C.D."/>
            <person name="Visser B."/>
            <person name="Pretorius Z.A."/>
            <person name="Steffenson B.J."/>
            <person name="Schwessinger B."/>
            <person name="Dodds P.N."/>
            <person name="Figueroa M."/>
        </authorList>
    </citation>
    <scope>NUCLEOTIDE SEQUENCE [LARGE SCALE GENOMIC DNA]</scope>
    <source>
        <strain evidence="2 3">Ug99</strain>
    </source>
</reference>
<organism evidence="2 3">
    <name type="scientific">Puccinia graminis f. sp. tritici</name>
    <dbReference type="NCBI Taxonomy" id="56615"/>
    <lineage>
        <taxon>Eukaryota</taxon>
        <taxon>Fungi</taxon>
        <taxon>Dikarya</taxon>
        <taxon>Basidiomycota</taxon>
        <taxon>Pucciniomycotina</taxon>
        <taxon>Pucciniomycetes</taxon>
        <taxon>Pucciniales</taxon>
        <taxon>Pucciniaceae</taxon>
        <taxon>Puccinia</taxon>
    </lineage>
</organism>
<dbReference type="AlphaFoldDB" id="A0A5B0Q3W5"/>
<sequence length="58" mass="6173">MPSSALFDWLSFQSEGVGSSTTDELGKTRRPRVTDGLADRIPGGVSQGCRADVAKDDM</sequence>
<evidence type="ECO:0000313" key="2">
    <source>
        <dbReference type="EMBL" id="KAA1108000.1"/>
    </source>
</evidence>
<evidence type="ECO:0000313" key="3">
    <source>
        <dbReference type="Proteomes" id="UP000325313"/>
    </source>
</evidence>
<comment type="caution">
    <text evidence="2">The sequence shown here is derived from an EMBL/GenBank/DDBJ whole genome shotgun (WGS) entry which is preliminary data.</text>
</comment>
<feature type="region of interest" description="Disordered" evidence="1">
    <location>
        <begin position="16"/>
        <end position="58"/>
    </location>
</feature>